<dbReference type="AlphaFoldDB" id="A0A4P6DW48"/>
<dbReference type="Pfam" id="PF13560">
    <property type="entry name" value="HTH_31"/>
    <property type="match status" value="1"/>
</dbReference>
<dbReference type="InterPro" id="IPR001387">
    <property type="entry name" value="Cro/C1-type_HTH"/>
</dbReference>
<evidence type="ECO:0000313" key="3">
    <source>
        <dbReference type="EMBL" id="QAY33875.1"/>
    </source>
</evidence>
<proteinExistence type="predicted"/>
<dbReference type="Gene3D" id="1.10.260.40">
    <property type="entry name" value="lambda repressor-like DNA-binding domains"/>
    <property type="match status" value="1"/>
</dbReference>
<dbReference type="SMART" id="SM00530">
    <property type="entry name" value="HTH_XRE"/>
    <property type="match status" value="1"/>
</dbReference>
<feature type="domain" description="HTH cro/C1-type" evidence="2">
    <location>
        <begin position="25"/>
        <end position="79"/>
    </location>
</feature>
<organism evidence="3 4">
    <name type="scientific">Bifidobacterium pullorum subsp. gallinarum</name>
    <dbReference type="NCBI Taxonomy" id="78344"/>
    <lineage>
        <taxon>Bacteria</taxon>
        <taxon>Bacillati</taxon>
        <taxon>Actinomycetota</taxon>
        <taxon>Actinomycetes</taxon>
        <taxon>Bifidobacteriales</taxon>
        <taxon>Bifidobacteriaceae</taxon>
        <taxon>Bifidobacterium</taxon>
    </lineage>
</organism>
<dbReference type="Proteomes" id="UP000293589">
    <property type="component" value="Chromosome"/>
</dbReference>
<accession>A0A4P6DW48</accession>
<reference evidence="3 4" key="1">
    <citation type="submission" date="2019-01" db="EMBL/GenBank/DDBJ databases">
        <title>Complete genome sequence of Bifidobacterium gallinarum CACC 514.</title>
        <authorList>
            <person name="Jung M."/>
        </authorList>
    </citation>
    <scope>NUCLEOTIDE SEQUENCE [LARGE SCALE GENOMIC DNA]</scope>
    <source>
        <strain evidence="3 4">CACC 514</strain>
    </source>
</reference>
<protein>
    <submittedName>
        <fullName evidence="3">XRE family transcriptional regulator</fullName>
    </submittedName>
</protein>
<dbReference type="EMBL" id="CP035464">
    <property type="protein sequence ID" value="QAY33875.1"/>
    <property type="molecule type" value="Genomic_DNA"/>
</dbReference>
<evidence type="ECO:0000313" key="4">
    <source>
        <dbReference type="Proteomes" id="UP000293589"/>
    </source>
</evidence>
<dbReference type="GO" id="GO:0003677">
    <property type="term" value="F:DNA binding"/>
    <property type="evidence" value="ECO:0007669"/>
    <property type="project" value="InterPro"/>
</dbReference>
<evidence type="ECO:0000259" key="2">
    <source>
        <dbReference type="PROSITE" id="PS50943"/>
    </source>
</evidence>
<dbReference type="SUPFAM" id="SSF47413">
    <property type="entry name" value="lambda repressor-like DNA-binding domains"/>
    <property type="match status" value="1"/>
</dbReference>
<dbReference type="CDD" id="cd00093">
    <property type="entry name" value="HTH_XRE"/>
    <property type="match status" value="1"/>
</dbReference>
<dbReference type="InterPro" id="IPR010982">
    <property type="entry name" value="Lambda_DNA-bd_dom_sf"/>
</dbReference>
<dbReference type="PROSITE" id="PS50943">
    <property type="entry name" value="HTH_CROC1"/>
    <property type="match status" value="1"/>
</dbReference>
<dbReference type="KEGG" id="bgx:ESN35_05830"/>
<feature type="region of interest" description="Disordered" evidence="1">
    <location>
        <begin position="92"/>
        <end position="116"/>
    </location>
</feature>
<evidence type="ECO:0000256" key="1">
    <source>
        <dbReference type="SAM" id="MobiDB-lite"/>
    </source>
</evidence>
<name>A0A4P6DW48_9BIFI</name>
<dbReference type="RefSeq" id="WP_129238336.1">
    <property type="nucleotide sequence ID" value="NZ_CP035464.1"/>
</dbReference>
<gene>
    <name evidence="3" type="ORF">ESN35_05830</name>
</gene>
<sequence>MTSVASNVKVEADPDYVERVISFNVKILLTAKRLTQTDLAKALGVTRSAASYKLSGKSVWSVPDLVRTANFLGTSSEALLDDSLMRRMGVGMKEADSEESASDGLLRLGLNQRPSD</sequence>